<feature type="compositionally biased region" description="Basic and acidic residues" evidence="1">
    <location>
        <begin position="266"/>
        <end position="275"/>
    </location>
</feature>
<reference evidence="2" key="2">
    <citation type="submission" date="2023-01" db="EMBL/GenBank/DDBJ databases">
        <authorList>
            <person name="Petersen C."/>
        </authorList>
    </citation>
    <scope>NUCLEOTIDE SEQUENCE</scope>
    <source>
        <strain evidence="2">IBT 17514</strain>
    </source>
</reference>
<name>A0AAD6HQG3_9EURO</name>
<dbReference type="EMBL" id="JAQJAN010000004">
    <property type="protein sequence ID" value="KAJ5732041.1"/>
    <property type="molecule type" value="Genomic_DNA"/>
</dbReference>
<evidence type="ECO:0000313" key="3">
    <source>
        <dbReference type="Proteomes" id="UP001215712"/>
    </source>
</evidence>
<evidence type="ECO:0000256" key="1">
    <source>
        <dbReference type="SAM" id="MobiDB-lite"/>
    </source>
</evidence>
<reference evidence="2" key="1">
    <citation type="journal article" date="2023" name="IMA Fungus">
        <title>Comparative genomic study of the Penicillium genus elucidates a diverse pangenome and 15 lateral gene transfer events.</title>
        <authorList>
            <person name="Petersen C."/>
            <person name="Sorensen T."/>
            <person name="Nielsen M.R."/>
            <person name="Sondergaard T.E."/>
            <person name="Sorensen J.L."/>
            <person name="Fitzpatrick D.A."/>
            <person name="Frisvad J.C."/>
            <person name="Nielsen K.L."/>
        </authorList>
    </citation>
    <scope>NUCLEOTIDE SEQUENCE</scope>
    <source>
        <strain evidence="2">IBT 17514</strain>
    </source>
</reference>
<proteinExistence type="predicted"/>
<feature type="region of interest" description="Disordered" evidence="1">
    <location>
        <begin position="132"/>
        <end position="162"/>
    </location>
</feature>
<sequence>MASQSEQPENLDSMIQATTSFYNALWDYWGVMIHEEDNLQLKDGTFKGLDRAVRAYLNSLRKSQMKRAQDGDQSHRESDKLEAPCEEIPGIFKKAIENQVQKVQLQVDALVRSFESVDSTGDSTIEQAKALMTPPTEEEVEKAIQRREDSESNFDNSPSFTPEDYLQEANKRMDDRAWPDLIWLTPLSRPPSQDDANMDLRKIRVPRGLNTQIPNFLNQLQEKEDEESDTAGSASSMNQELNQFMRLDSSSRNSVDSSSWADEDDWGRQEIHGTQEEAQDDENLTENESSLEDDENLGLKKMYETQEDENLAENQNTEYSQASTETQHLLSDSVSRRDDMPRAFKSGWW</sequence>
<dbReference type="AlphaFoldDB" id="A0AAD6HQG3"/>
<feature type="compositionally biased region" description="Basic and acidic residues" evidence="1">
    <location>
        <begin position="141"/>
        <end position="150"/>
    </location>
</feature>
<evidence type="ECO:0000313" key="2">
    <source>
        <dbReference type="EMBL" id="KAJ5732041.1"/>
    </source>
</evidence>
<feature type="compositionally biased region" description="Acidic residues" evidence="1">
    <location>
        <begin position="277"/>
        <end position="296"/>
    </location>
</feature>
<feature type="compositionally biased region" description="Polar residues" evidence="1">
    <location>
        <begin position="312"/>
        <end position="333"/>
    </location>
</feature>
<comment type="caution">
    <text evidence="2">The sequence shown here is derived from an EMBL/GenBank/DDBJ whole genome shotgun (WGS) entry which is preliminary data.</text>
</comment>
<accession>A0AAD6HQG3</accession>
<keyword evidence="3" id="KW-1185">Reference proteome</keyword>
<gene>
    <name evidence="2" type="ORF">N7493_003522</name>
</gene>
<feature type="region of interest" description="Disordered" evidence="1">
    <location>
        <begin position="246"/>
        <end position="337"/>
    </location>
</feature>
<dbReference type="Proteomes" id="UP001215712">
    <property type="component" value="Unassembled WGS sequence"/>
</dbReference>
<protein>
    <submittedName>
        <fullName evidence="2">Uncharacterized protein</fullName>
    </submittedName>
</protein>
<feature type="compositionally biased region" description="Low complexity" evidence="1">
    <location>
        <begin position="250"/>
        <end position="259"/>
    </location>
</feature>
<organism evidence="2 3">
    <name type="scientific">Penicillium malachiteum</name>
    <dbReference type="NCBI Taxonomy" id="1324776"/>
    <lineage>
        <taxon>Eukaryota</taxon>
        <taxon>Fungi</taxon>
        <taxon>Dikarya</taxon>
        <taxon>Ascomycota</taxon>
        <taxon>Pezizomycotina</taxon>
        <taxon>Eurotiomycetes</taxon>
        <taxon>Eurotiomycetidae</taxon>
        <taxon>Eurotiales</taxon>
        <taxon>Aspergillaceae</taxon>
        <taxon>Penicillium</taxon>
    </lineage>
</organism>